<evidence type="ECO:0000313" key="1">
    <source>
        <dbReference type="EMBL" id="HAU2396174.1"/>
    </source>
</evidence>
<reference evidence="1" key="2">
    <citation type="submission" date="2019-09" db="EMBL/GenBank/DDBJ databases">
        <authorList>
            <consortium name="NCBI Pathogen Detection Project"/>
        </authorList>
    </citation>
    <scope>NUCLEOTIDE SEQUENCE</scope>
    <source>
        <strain evidence="1">CL18-200174</strain>
    </source>
</reference>
<accession>A0AAN5Q0L2</accession>
<name>A0AAN5Q0L2_LEGPN</name>
<dbReference type="RefSeq" id="WP_061721632.1">
    <property type="nucleotide sequence ID" value="NZ_FJBE01000005.1"/>
</dbReference>
<dbReference type="EMBL" id="DACWOD010000005">
    <property type="protein sequence ID" value="HAU2396174.1"/>
    <property type="molecule type" value="Genomic_DNA"/>
</dbReference>
<proteinExistence type="predicted"/>
<evidence type="ECO:0000313" key="2">
    <source>
        <dbReference type="Proteomes" id="UP000863577"/>
    </source>
</evidence>
<reference evidence="1" key="1">
    <citation type="journal article" date="2018" name="Genome Biol.">
        <title>SKESA: strategic k-mer extension for scrupulous assemblies.</title>
        <authorList>
            <person name="Souvorov A."/>
            <person name="Agarwala R."/>
            <person name="Lipman D.J."/>
        </authorList>
    </citation>
    <scope>NUCLEOTIDE SEQUENCE</scope>
    <source>
        <strain evidence="1">CL18-200174</strain>
    </source>
</reference>
<protein>
    <submittedName>
        <fullName evidence="1">Uncharacterized protein</fullName>
    </submittedName>
</protein>
<dbReference type="AlphaFoldDB" id="A0AAN5Q0L2"/>
<comment type="caution">
    <text evidence="1">The sequence shown here is derived from an EMBL/GenBank/DDBJ whole genome shotgun (WGS) entry which is preliminary data.</text>
</comment>
<organism evidence="1 2">
    <name type="scientific">Legionella pneumophila</name>
    <dbReference type="NCBI Taxonomy" id="446"/>
    <lineage>
        <taxon>Bacteria</taxon>
        <taxon>Pseudomonadati</taxon>
        <taxon>Pseudomonadota</taxon>
        <taxon>Gammaproteobacteria</taxon>
        <taxon>Legionellales</taxon>
        <taxon>Legionellaceae</taxon>
        <taxon>Legionella</taxon>
    </lineage>
</organism>
<gene>
    <name evidence="1" type="ORF">JBK99_07505</name>
</gene>
<sequence>MNSEIQLETYLQELTQHRLSSQLKLVAAWDGLSIETHIKILSTDVYIPDEVISKGLDSPNDYVRYLCAERFFCSSNLEQQTEVDKERLEKISNDKCIIVKFTHCPSKEIHVCEKNKDGHDILVLNPENFFSMHPDEQILYFSMLSVRDGEEIAAIIEWGFNNQIDQKHLANLIGELAHNFNKDKLDDSFSEDGYTEYLYARNLEALWKLVPKLGETKLAKYLVWSLPTYAFFLEEALFEDLMKLLPKKWAVILLNRGDFYYFDLRKKISTSKDEFFDDEIKNAAASKLEDPEIISIEKQEKQEKRESFKNIVLIGMFIFGLLCSYLDVKGWGTFVCIAIPSIVWVTQWIKQTVNNLIDDIVKKAAKQIKVRSDSMNVLDEIA</sequence>
<dbReference type="Proteomes" id="UP000863577">
    <property type="component" value="Unassembled WGS sequence"/>
</dbReference>